<keyword evidence="1" id="KW-0479">Metal-binding</keyword>
<dbReference type="InterPro" id="IPR019496">
    <property type="entry name" value="NUFIP1_cons_dom"/>
</dbReference>
<feature type="region of interest" description="Disordered" evidence="3">
    <location>
        <begin position="1"/>
        <end position="185"/>
    </location>
</feature>
<keyword evidence="1" id="KW-0862">Zinc</keyword>
<feature type="domain" description="C2H2-type" evidence="4">
    <location>
        <begin position="273"/>
        <end position="295"/>
    </location>
</feature>
<evidence type="ECO:0000259" key="4">
    <source>
        <dbReference type="PROSITE" id="PS50157"/>
    </source>
</evidence>
<keyword evidence="2" id="KW-0175">Coiled coil</keyword>
<accession>A0A8S9Y286</accession>
<feature type="region of interest" description="Disordered" evidence="3">
    <location>
        <begin position="352"/>
        <end position="449"/>
    </location>
</feature>
<dbReference type="PROSITE" id="PS50157">
    <property type="entry name" value="ZINC_FINGER_C2H2_2"/>
    <property type="match status" value="1"/>
</dbReference>
<dbReference type="PROSITE" id="PS00028">
    <property type="entry name" value="ZINC_FINGER_C2H2_1"/>
    <property type="match status" value="1"/>
</dbReference>
<reference evidence="5" key="1">
    <citation type="journal article" date="2021" name="Mol. Ecol. Resour.">
        <title>Apolygus lucorum genome provides insights into omnivorousness and mesophyll feeding.</title>
        <authorList>
            <person name="Liu Y."/>
            <person name="Liu H."/>
            <person name="Wang H."/>
            <person name="Huang T."/>
            <person name="Liu B."/>
            <person name="Yang B."/>
            <person name="Yin L."/>
            <person name="Li B."/>
            <person name="Zhang Y."/>
            <person name="Zhang S."/>
            <person name="Jiang F."/>
            <person name="Zhang X."/>
            <person name="Ren Y."/>
            <person name="Wang B."/>
            <person name="Wang S."/>
            <person name="Lu Y."/>
            <person name="Wu K."/>
            <person name="Fan W."/>
            <person name="Wang G."/>
        </authorList>
    </citation>
    <scope>NUCLEOTIDE SEQUENCE</scope>
    <source>
        <strain evidence="5">12Hb</strain>
    </source>
</reference>
<protein>
    <recommendedName>
        <fullName evidence="4">C2H2-type domain-containing protein</fullName>
    </recommendedName>
</protein>
<dbReference type="GO" id="GO:0005634">
    <property type="term" value="C:nucleus"/>
    <property type="evidence" value="ECO:0007669"/>
    <property type="project" value="TreeGrafter"/>
</dbReference>
<dbReference type="PANTHER" id="PTHR13309">
    <property type="entry name" value="NUCLEAR FRAGILE X MENTAL RETARDATION PROTEIN INTERACTING PROTEIN 1"/>
    <property type="match status" value="1"/>
</dbReference>
<feature type="compositionally biased region" description="Basic and acidic residues" evidence="3">
    <location>
        <begin position="407"/>
        <end position="418"/>
    </location>
</feature>
<gene>
    <name evidence="5" type="ORF">GE061_009414</name>
</gene>
<dbReference type="GO" id="GO:0003723">
    <property type="term" value="F:RNA binding"/>
    <property type="evidence" value="ECO:0007669"/>
    <property type="project" value="InterPro"/>
</dbReference>
<proteinExistence type="predicted"/>
<feature type="compositionally biased region" description="Pro residues" evidence="3">
    <location>
        <begin position="19"/>
        <end position="110"/>
    </location>
</feature>
<dbReference type="Pfam" id="PF10453">
    <property type="entry name" value="NUFIP1"/>
    <property type="match status" value="1"/>
</dbReference>
<name>A0A8S9Y286_APOLU</name>
<feature type="coiled-coil region" evidence="2">
    <location>
        <begin position="188"/>
        <end position="234"/>
    </location>
</feature>
<comment type="caution">
    <text evidence="5">The sequence shown here is derived from an EMBL/GenBank/DDBJ whole genome shotgun (WGS) entry which is preliminary data.</text>
</comment>
<evidence type="ECO:0000313" key="6">
    <source>
        <dbReference type="Proteomes" id="UP000466442"/>
    </source>
</evidence>
<feature type="compositionally biased region" description="Acidic residues" evidence="3">
    <location>
        <begin position="427"/>
        <end position="441"/>
    </location>
</feature>
<dbReference type="InterPro" id="IPR013087">
    <property type="entry name" value="Znf_C2H2_type"/>
</dbReference>
<dbReference type="OrthoDB" id="273070at2759"/>
<dbReference type="GO" id="GO:0000492">
    <property type="term" value="P:box C/D snoRNP assembly"/>
    <property type="evidence" value="ECO:0007669"/>
    <property type="project" value="TreeGrafter"/>
</dbReference>
<dbReference type="GO" id="GO:0008270">
    <property type="term" value="F:zinc ion binding"/>
    <property type="evidence" value="ECO:0007669"/>
    <property type="project" value="UniProtKB-KW"/>
</dbReference>
<evidence type="ECO:0000313" key="5">
    <source>
        <dbReference type="EMBL" id="KAF6214671.1"/>
    </source>
</evidence>
<dbReference type="AlphaFoldDB" id="A0A8S9Y286"/>
<feature type="compositionally biased region" description="Low complexity" evidence="3">
    <location>
        <begin position="246"/>
        <end position="263"/>
    </location>
</feature>
<keyword evidence="1" id="KW-0863">Zinc-finger</keyword>
<sequence length="589" mass="65325">MVKLQKGKGNHNKGGKPRPLFPPGELPLFGPPPAYVRRPAGPPPPPPRAPRPRPMPLGFGPPLPPGPPGPRRMPPPPLMGPPRPPHGPPPPPPMRRRGPPGPLMPPPPMMLHPMMNPHGPPPPPHFLRGPPRRPLMGPPFRGRIDKMGPNNRRMKPNNNKKKKLKNKSKAEIKTEAKPDDLLTGPWINDAIKGEIEKMNELKKVADEKKETEDVEKYSEQKKIVEELAKAAKQDHAVAQAAAAAATAQSKAADAPTTTTTTDEPMADDNQGDFLCETCDRSWETQEELEEHVGTHVVCGTDGCTFTAHPKVVDLHFKMQHATGLYHKIPKTSDSKEIEAWIAERKKRYPTKERLDALNAEKQEKIARGEVLEDPTTQPKLSSTPKDIRSNKNTTQKKLSMDCPPDYEANKKAAIEAAEKAASATPEEPIEENNISDEEWETEAPSADTSKNMCSVLSALSAAYDSNISDEDGPPTEMKAVVTRDELPLEDSPNKNDPASSKQIPETATDKNPRKRARKRPVKEDAKRPKKPLPPPSSLLQKLLVKEIRKERNQILQCVRYIVENNYFENPTKLPAKTAIRIVFRNLPVE</sequence>
<feature type="compositionally biased region" description="Basic and acidic residues" evidence="3">
    <location>
        <begin position="352"/>
        <end position="370"/>
    </location>
</feature>
<feature type="compositionally biased region" description="Basic residues" evidence="3">
    <location>
        <begin position="1"/>
        <end position="16"/>
    </location>
</feature>
<evidence type="ECO:0000256" key="2">
    <source>
        <dbReference type="SAM" id="Coils"/>
    </source>
</evidence>
<feature type="compositionally biased region" description="Polar residues" evidence="3">
    <location>
        <begin position="494"/>
        <end position="505"/>
    </location>
</feature>
<keyword evidence="6" id="KW-1185">Reference proteome</keyword>
<dbReference type="InterPro" id="IPR039136">
    <property type="entry name" value="NUFIP1-like"/>
</dbReference>
<feature type="region of interest" description="Disordered" evidence="3">
    <location>
        <begin position="246"/>
        <end position="268"/>
    </location>
</feature>
<dbReference type="EMBL" id="WIXP02000002">
    <property type="protein sequence ID" value="KAF6214671.1"/>
    <property type="molecule type" value="Genomic_DNA"/>
</dbReference>
<evidence type="ECO:0000256" key="3">
    <source>
        <dbReference type="SAM" id="MobiDB-lite"/>
    </source>
</evidence>
<dbReference type="PANTHER" id="PTHR13309:SF0">
    <property type="entry name" value="FMR1-INTERACTING PROTEIN NUFIP1"/>
    <property type="match status" value="1"/>
</dbReference>
<feature type="compositionally biased region" description="Basic residues" evidence="3">
    <location>
        <begin position="152"/>
        <end position="167"/>
    </location>
</feature>
<feature type="region of interest" description="Disordered" evidence="3">
    <location>
        <begin position="485"/>
        <end position="537"/>
    </location>
</feature>
<feature type="compositionally biased region" description="Basic and acidic residues" evidence="3">
    <location>
        <begin position="168"/>
        <end position="180"/>
    </location>
</feature>
<organism evidence="5 6">
    <name type="scientific">Apolygus lucorum</name>
    <name type="common">Small green plant bug</name>
    <name type="synonym">Lygocoris lucorum</name>
    <dbReference type="NCBI Taxonomy" id="248454"/>
    <lineage>
        <taxon>Eukaryota</taxon>
        <taxon>Metazoa</taxon>
        <taxon>Ecdysozoa</taxon>
        <taxon>Arthropoda</taxon>
        <taxon>Hexapoda</taxon>
        <taxon>Insecta</taxon>
        <taxon>Pterygota</taxon>
        <taxon>Neoptera</taxon>
        <taxon>Paraneoptera</taxon>
        <taxon>Hemiptera</taxon>
        <taxon>Heteroptera</taxon>
        <taxon>Panheteroptera</taxon>
        <taxon>Cimicomorpha</taxon>
        <taxon>Miridae</taxon>
        <taxon>Mirini</taxon>
        <taxon>Apolygus</taxon>
    </lineage>
</organism>
<evidence type="ECO:0000256" key="1">
    <source>
        <dbReference type="PROSITE-ProRule" id="PRU00042"/>
    </source>
</evidence>
<feature type="compositionally biased region" description="Polar residues" evidence="3">
    <location>
        <begin position="374"/>
        <end position="397"/>
    </location>
</feature>
<dbReference type="Proteomes" id="UP000466442">
    <property type="component" value="Unassembled WGS sequence"/>
</dbReference>